<evidence type="ECO:0000256" key="1">
    <source>
        <dbReference type="SAM" id="MobiDB-lite"/>
    </source>
</evidence>
<dbReference type="CDD" id="cd00303">
    <property type="entry name" value="retropepsin_like"/>
    <property type="match status" value="1"/>
</dbReference>
<name>A0A9N7R3G0_STRHE</name>
<dbReference type="AlphaFoldDB" id="A0A9N7R3G0"/>
<keyword evidence="3" id="KW-1185">Reference proteome</keyword>
<feature type="region of interest" description="Disordered" evidence="1">
    <location>
        <begin position="279"/>
        <end position="309"/>
    </location>
</feature>
<sequence length="484" mass="55639">LGRQPGQPDQETRPPLQVEEQTLTVTRSEMQKMITEAVAAQLKQTPVEQPRVERPRIEQARVEQPQNEQQLLEREQQAQSHERQNKRVDEEESSVRTVNPQARNDTLEQLLVQVRDLQARVEGRKTGSSRGHPFSQHILDADLPQGFRELNIWYDGSTDPSRHLRSFKNMAKDKKPVATTERKGSPRSERDGRSRGWRTAQYTPLLASNARILEVMEKEIRDNVFRWPRTRKDGPTKPKSDLYCRFHKDYGHNTDECRHLKNEIERLIKAGHLKEFIYKDRERTSRRRERSKSPHKRARTPDKEELPQKRGIIHMIFGGPTDGDSNRARKAYARGHHGKTEVQQVEEDGQVMNFEPADMGAVERPHNDALMITAQISGYGVQRIFVDTGSSVNVIFFYCLKRMELDIELSPLHTSLFGFNGSEVAPLGETTLAVVLGEGDLRKVKMVRFVVVDVESAYNVILGRPALNTFQAVVSTYHMKLKFP</sequence>
<dbReference type="InterPro" id="IPR021109">
    <property type="entry name" value="Peptidase_aspartic_dom_sf"/>
</dbReference>
<evidence type="ECO:0000313" key="2">
    <source>
        <dbReference type="EMBL" id="CAA0813262.1"/>
    </source>
</evidence>
<feature type="non-terminal residue" evidence="2">
    <location>
        <position position="1"/>
    </location>
</feature>
<evidence type="ECO:0000313" key="3">
    <source>
        <dbReference type="Proteomes" id="UP001153555"/>
    </source>
</evidence>
<dbReference type="EMBL" id="CACSLK010011299">
    <property type="protein sequence ID" value="CAA0813262.1"/>
    <property type="molecule type" value="Genomic_DNA"/>
</dbReference>
<feature type="region of interest" description="Disordered" evidence="1">
    <location>
        <begin position="41"/>
        <end position="102"/>
    </location>
</feature>
<feature type="compositionally biased region" description="Basic and acidic residues" evidence="1">
    <location>
        <begin position="50"/>
        <end position="61"/>
    </location>
</feature>
<protein>
    <recommendedName>
        <fullName evidence="4">Retrotransposon gag domain-containing protein</fullName>
    </recommendedName>
</protein>
<dbReference type="PANTHER" id="PTHR33240:SF15">
    <property type="entry name" value="GAG-PRO-LIKE PROTEIN"/>
    <property type="match status" value="1"/>
</dbReference>
<feature type="compositionally biased region" description="Basic residues" evidence="1">
    <location>
        <begin position="284"/>
        <end position="298"/>
    </location>
</feature>
<dbReference type="OrthoDB" id="2919534at2759"/>
<accession>A0A9N7R3G0</accession>
<gene>
    <name evidence="2" type="ORF">SHERM_13821</name>
</gene>
<dbReference type="Proteomes" id="UP001153555">
    <property type="component" value="Unassembled WGS sequence"/>
</dbReference>
<feature type="non-terminal residue" evidence="2">
    <location>
        <position position="484"/>
    </location>
</feature>
<feature type="region of interest" description="Disordered" evidence="1">
    <location>
        <begin position="167"/>
        <end position="197"/>
    </location>
</feature>
<proteinExistence type="predicted"/>
<dbReference type="PANTHER" id="PTHR33240">
    <property type="entry name" value="OS08G0508500 PROTEIN"/>
    <property type="match status" value="1"/>
</dbReference>
<feature type="compositionally biased region" description="Basic and acidic residues" evidence="1">
    <location>
        <begin position="170"/>
        <end position="194"/>
    </location>
</feature>
<organism evidence="2 3">
    <name type="scientific">Striga hermonthica</name>
    <name type="common">Purple witchweed</name>
    <name type="synonym">Buchnera hermonthica</name>
    <dbReference type="NCBI Taxonomy" id="68872"/>
    <lineage>
        <taxon>Eukaryota</taxon>
        <taxon>Viridiplantae</taxon>
        <taxon>Streptophyta</taxon>
        <taxon>Embryophyta</taxon>
        <taxon>Tracheophyta</taxon>
        <taxon>Spermatophyta</taxon>
        <taxon>Magnoliopsida</taxon>
        <taxon>eudicotyledons</taxon>
        <taxon>Gunneridae</taxon>
        <taxon>Pentapetalae</taxon>
        <taxon>asterids</taxon>
        <taxon>lamiids</taxon>
        <taxon>Lamiales</taxon>
        <taxon>Orobanchaceae</taxon>
        <taxon>Buchnereae</taxon>
        <taxon>Striga</taxon>
    </lineage>
</organism>
<feature type="region of interest" description="Disordered" evidence="1">
    <location>
        <begin position="1"/>
        <end position="20"/>
    </location>
</feature>
<feature type="compositionally biased region" description="Basic and acidic residues" evidence="1">
    <location>
        <begin position="299"/>
        <end position="308"/>
    </location>
</feature>
<evidence type="ECO:0008006" key="4">
    <source>
        <dbReference type="Google" id="ProtNLM"/>
    </source>
</evidence>
<comment type="caution">
    <text evidence="2">The sequence shown here is derived from an EMBL/GenBank/DDBJ whole genome shotgun (WGS) entry which is preliminary data.</text>
</comment>
<reference evidence="2" key="1">
    <citation type="submission" date="2019-12" db="EMBL/GenBank/DDBJ databases">
        <authorList>
            <person name="Scholes J."/>
        </authorList>
    </citation>
    <scope>NUCLEOTIDE SEQUENCE</scope>
</reference>
<dbReference type="Gene3D" id="2.40.70.10">
    <property type="entry name" value="Acid Proteases"/>
    <property type="match status" value="1"/>
</dbReference>
<feature type="compositionally biased region" description="Basic and acidic residues" evidence="1">
    <location>
        <begin position="71"/>
        <end position="89"/>
    </location>
</feature>
<dbReference type="SUPFAM" id="SSF50630">
    <property type="entry name" value="Acid proteases"/>
    <property type="match status" value="1"/>
</dbReference>